<keyword evidence="5" id="KW-0378">Hydrolase</keyword>
<evidence type="ECO:0008006" key="11">
    <source>
        <dbReference type="Google" id="ProtNLM"/>
    </source>
</evidence>
<evidence type="ECO:0000313" key="10">
    <source>
        <dbReference type="Proteomes" id="UP001210211"/>
    </source>
</evidence>
<keyword evidence="10" id="KW-1185">Reference proteome</keyword>
<keyword evidence="3" id="KW-0540">Nuclease</keyword>
<proteinExistence type="predicted"/>
<feature type="domain" description="Reverse transcriptase RNase H-like" evidence="8">
    <location>
        <begin position="212"/>
        <end position="310"/>
    </location>
</feature>
<dbReference type="Proteomes" id="UP001210211">
    <property type="component" value="Unassembled WGS sequence"/>
</dbReference>
<evidence type="ECO:0000256" key="6">
    <source>
        <dbReference type="ARBA" id="ARBA00022918"/>
    </source>
</evidence>
<dbReference type="CDD" id="cd09274">
    <property type="entry name" value="RNase_HI_RT_Ty3"/>
    <property type="match status" value="1"/>
</dbReference>
<organism evidence="9 10">
    <name type="scientific">Rhynchospora tenuis</name>
    <dbReference type="NCBI Taxonomy" id="198213"/>
    <lineage>
        <taxon>Eukaryota</taxon>
        <taxon>Viridiplantae</taxon>
        <taxon>Streptophyta</taxon>
        <taxon>Embryophyta</taxon>
        <taxon>Tracheophyta</taxon>
        <taxon>Spermatophyta</taxon>
        <taxon>Magnoliopsida</taxon>
        <taxon>Liliopsida</taxon>
        <taxon>Poales</taxon>
        <taxon>Cyperaceae</taxon>
        <taxon>Cyperoideae</taxon>
        <taxon>Rhynchosporeae</taxon>
        <taxon>Rhynchospora</taxon>
    </lineage>
</organism>
<evidence type="ECO:0000256" key="4">
    <source>
        <dbReference type="ARBA" id="ARBA00022759"/>
    </source>
</evidence>
<dbReference type="SUPFAM" id="SSF56672">
    <property type="entry name" value="DNA/RNA polymerases"/>
    <property type="match status" value="1"/>
</dbReference>
<name>A0AAD5WBG7_9POAL</name>
<dbReference type="EMBL" id="JAMRDG010000002">
    <property type="protein sequence ID" value="KAJ3684003.1"/>
    <property type="molecule type" value="Genomic_DNA"/>
</dbReference>
<protein>
    <recommendedName>
        <fullName evidence="11">Reverse transcriptase domain-containing protein</fullName>
    </recommendedName>
</protein>
<reference evidence="9 10" key="1">
    <citation type="journal article" date="2022" name="Cell">
        <title>Repeat-based holocentromeres influence genome architecture and karyotype evolution.</title>
        <authorList>
            <person name="Hofstatter P.G."/>
            <person name="Thangavel G."/>
            <person name="Lux T."/>
            <person name="Neumann P."/>
            <person name="Vondrak T."/>
            <person name="Novak P."/>
            <person name="Zhang M."/>
            <person name="Costa L."/>
            <person name="Castellani M."/>
            <person name="Scott A."/>
            <person name="Toegelov H."/>
            <person name="Fuchs J."/>
            <person name="Mata-Sucre Y."/>
            <person name="Dias Y."/>
            <person name="Vanzela A.L.L."/>
            <person name="Huettel B."/>
            <person name="Almeida C.C.S."/>
            <person name="Simkova H."/>
            <person name="Souza G."/>
            <person name="Pedrosa-Harand A."/>
            <person name="Macas J."/>
            <person name="Mayer K.F.X."/>
            <person name="Houben A."/>
            <person name="Marques A."/>
        </authorList>
    </citation>
    <scope>NUCLEOTIDE SEQUENCE [LARGE SCALE GENOMIC DNA]</scope>
    <source>
        <strain evidence="9">RhyTen1mFocal</strain>
    </source>
</reference>
<dbReference type="PANTHER" id="PTHR37984:SF5">
    <property type="entry name" value="PROTEIN NYNRIN-LIKE"/>
    <property type="match status" value="1"/>
</dbReference>
<dbReference type="GO" id="GO:0004519">
    <property type="term" value="F:endonuclease activity"/>
    <property type="evidence" value="ECO:0007669"/>
    <property type="project" value="UniProtKB-KW"/>
</dbReference>
<gene>
    <name evidence="9" type="ORF">LUZ61_013167</name>
</gene>
<keyword evidence="4" id="KW-0255">Endonuclease</keyword>
<dbReference type="AlphaFoldDB" id="A0AAD5WBG7"/>
<dbReference type="GO" id="GO:0003676">
    <property type="term" value="F:nucleic acid binding"/>
    <property type="evidence" value="ECO:0007669"/>
    <property type="project" value="InterPro"/>
</dbReference>
<evidence type="ECO:0000256" key="3">
    <source>
        <dbReference type="ARBA" id="ARBA00022722"/>
    </source>
</evidence>
<dbReference type="PANTHER" id="PTHR37984">
    <property type="entry name" value="PROTEIN CBG26694"/>
    <property type="match status" value="1"/>
</dbReference>
<comment type="caution">
    <text evidence="9">The sequence shown here is derived from an EMBL/GenBank/DDBJ whole genome shotgun (WGS) entry which is preliminary data.</text>
</comment>
<dbReference type="Gene3D" id="3.10.10.10">
    <property type="entry name" value="HIV Type 1 Reverse Transcriptase, subunit A, domain 1"/>
    <property type="match status" value="1"/>
</dbReference>
<dbReference type="InterPro" id="IPR043128">
    <property type="entry name" value="Rev_trsase/Diguanyl_cyclase"/>
</dbReference>
<dbReference type="Pfam" id="PF00078">
    <property type="entry name" value="RVT_1"/>
    <property type="match status" value="1"/>
</dbReference>
<evidence type="ECO:0000256" key="2">
    <source>
        <dbReference type="ARBA" id="ARBA00022695"/>
    </source>
</evidence>
<dbReference type="GO" id="GO:0003964">
    <property type="term" value="F:RNA-directed DNA polymerase activity"/>
    <property type="evidence" value="ECO:0007669"/>
    <property type="project" value="UniProtKB-KW"/>
</dbReference>
<dbReference type="Pfam" id="PF17917">
    <property type="entry name" value="RT_RNaseH"/>
    <property type="match status" value="1"/>
</dbReference>
<evidence type="ECO:0000256" key="5">
    <source>
        <dbReference type="ARBA" id="ARBA00022801"/>
    </source>
</evidence>
<evidence type="ECO:0000259" key="8">
    <source>
        <dbReference type="Pfam" id="PF17917"/>
    </source>
</evidence>
<dbReference type="InterPro" id="IPR036397">
    <property type="entry name" value="RNaseH_sf"/>
</dbReference>
<dbReference type="InterPro" id="IPR041373">
    <property type="entry name" value="RT_RNaseH"/>
</dbReference>
<keyword evidence="6" id="KW-0695">RNA-directed DNA polymerase</keyword>
<dbReference type="Gene3D" id="3.30.70.270">
    <property type="match status" value="1"/>
</dbReference>
<accession>A0AAD5WBG7</accession>
<keyword evidence="2" id="KW-0548">Nucleotidyltransferase</keyword>
<dbReference type="InterPro" id="IPR000477">
    <property type="entry name" value="RT_dom"/>
</dbReference>
<dbReference type="InterPro" id="IPR043502">
    <property type="entry name" value="DNA/RNA_pol_sf"/>
</dbReference>
<evidence type="ECO:0000313" key="9">
    <source>
        <dbReference type="EMBL" id="KAJ3684003.1"/>
    </source>
</evidence>
<sequence length="471" mass="54141">MGKVEGQCDLSGVTAYTLISNHHVSSLISLDFVEAIGFTVTRGRGFRDVRIYGKNFKLEARTCYDLEVKDGSTRLYVDYRELNKVTVNNRYPLPRIDDLFDQLQGSSLYSKIDLRSGYPQLRIRDKDIEKSAFRTRYGHYEFLVMPFGLTNTPAAFMDLMNRVFQDGLDAYVIVFIDDIRYTPRIWGEKEEKSFQELKNLLVSAPVLTLPVPDKDSTIYTDASGNGLGCVLMQEDHVIAYGSRQLRTHEQNYPTHDLELAAVIFALKIWRHNLYGSKCRIFTDHQCLKYVFTQKELNMRQRRWLELMKDYDLDIQYLAGKANVVADALSRKRQANLAEVVTQEESLIKEMRQMDLGVGISPELCQEGSGLSSNKESVHNTETSARVQPDLKARILTAIDADPKCIKFQDHARSDGTSRFKLDEEGLLRFDDQVCVPENSELRKEILIEAQESGYTIHPGEVKMYKDLRRYF</sequence>
<dbReference type="GO" id="GO:0016787">
    <property type="term" value="F:hydrolase activity"/>
    <property type="evidence" value="ECO:0007669"/>
    <property type="project" value="UniProtKB-KW"/>
</dbReference>
<dbReference type="Gene3D" id="3.30.420.10">
    <property type="entry name" value="Ribonuclease H-like superfamily/Ribonuclease H"/>
    <property type="match status" value="1"/>
</dbReference>
<evidence type="ECO:0000259" key="7">
    <source>
        <dbReference type="Pfam" id="PF00078"/>
    </source>
</evidence>
<dbReference type="InterPro" id="IPR050951">
    <property type="entry name" value="Retrovirus_Pol_polyprotein"/>
</dbReference>
<feature type="domain" description="Reverse transcriptase" evidence="7">
    <location>
        <begin position="69"/>
        <end position="182"/>
    </location>
</feature>
<evidence type="ECO:0000256" key="1">
    <source>
        <dbReference type="ARBA" id="ARBA00022679"/>
    </source>
</evidence>
<dbReference type="CDD" id="cd01647">
    <property type="entry name" value="RT_LTR"/>
    <property type="match status" value="1"/>
</dbReference>
<keyword evidence="1" id="KW-0808">Transferase</keyword>